<dbReference type="Proteomes" id="UP001159363">
    <property type="component" value="Chromosome 1"/>
</dbReference>
<evidence type="ECO:0000256" key="8">
    <source>
        <dbReference type="PROSITE-ProRule" id="PRU00284"/>
    </source>
</evidence>
<accession>A0ABQ9IKS2</accession>
<organism evidence="11 12">
    <name type="scientific">Dryococelus australis</name>
    <dbReference type="NCBI Taxonomy" id="614101"/>
    <lineage>
        <taxon>Eukaryota</taxon>
        <taxon>Metazoa</taxon>
        <taxon>Ecdysozoa</taxon>
        <taxon>Arthropoda</taxon>
        <taxon>Hexapoda</taxon>
        <taxon>Insecta</taxon>
        <taxon>Pterygota</taxon>
        <taxon>Neoptera</taxon>
        <taxon>Polyneoptera</taxon>
        <taxon>Phasmatodea</taxon>
        <taxon>Verophasmatodea</taxon>
        <taxon>Anareolatae</taxon>
        <taxon>Phasmatidae</taxon>
        <taxon>Eurycanthinae</taxon>
        <taxon>Dryococelus</taxon>
    </lineage>
</organism>
<comment type="caution">
    <text evidence="11">The sequence shown here is derived from an EMBL/GenBank/DDBJ whole genome shotgun (WGS) entry which is preliminary data.</text>
</comment>
<protein>
    <recommendedName>
        <fullName evidence="10">Methyl-accepting transducer domain-containing protein</fullName>
    </recommendedName>
</protein>
<evidence type="ECO:0000256" key="9">
    <source>
        <dbReference type="SAM" id="Coils"/>
    </source>
</evidence>
<comment type="subcellular location">
    <subcellularLocation>
        <location evidence="2">Nucleus</location>
    </subcellularLocation>
</comment>
<keyword evidence="7" id="KW-0539">Nucleus</keyword>
<comment type="cofactor">
    <cofactor evidence="1">
        <name>a divalent metal cation</name>
        <dbReference type="ChEBI" id="CHEBI:60240"/>
    </cofactor>
</comment>
<evidence type="ECO:0000256" key="7">
    <source>
        <dbReference type="ARBA" id="ARBA00023242"/>
    </source>
</evidence>
<dbReference type="Gene3D" id="1.10.287.950">
    <property type="entry name" value="Methyl-accepting chemotaxis protein"/>
    <property type="match status" value="1"/>
</dbReference>
<dbReference type="Pfam" id="PF13359">
    <property type="entry name" value="DDE_Tnp_4"/>
    <property type="match status" value="1"/>
</dbReference>
<keyword evidence="5" id="KW-0479">Metal-binding</keyword>
<comment type="similarity">
    <text evidence="3">Belongs to the HARBI1 family.</text>
</comment>
<dbReference type="EMBL" id="JARBHB010000001">
    <property type="protein sequence ID" value="KAJ8896423.1"/>
    <property type="molecule type" value="Genomic_DNA"/>
</dbReference>
<sequence length="976" mass="110822">MEQDKEIRENIDRKRGGGLGCGVCSALCALTANPLGTTPAHYLLQPVDAGQNKAAGWLHFVYFHTNCECNSGRVDSVTPARLTSEADRGRLDAHEREKYACARNEHTGLREDELQLSNYLRMGSKAFDKLATKLEASIKNNDTVMRLAIPPIEWLTVTLSVSIADTWAGRIFCSRGEIITCSRGIGCSLRQFLGFIVVHTGFCHTWLYYLQKKRQLASIDVSSDRTCPFGSEFFNYKKYNSVVLFVISDANYLFNYVEVESRDRDSDSTIFENSKLYNMLNNGQARLPKGQCLSGNFVMRPYTGTFLSYKKPIFNYRLCRARRSVACTFGILTNKWRIFHRPINVKQLPLIIVIIKCCCVLHNFVRSRDGVNFEDTLVIHCISDQDNETPSTQGVNSLNRRRNVFADYFVSSSGRLSWQDTVPRPSQPDRSSFVRDTRHVCTAPTLSHTHCCFPVVGVLAEKQQWLVSANVSLRPRRCVYTLIVLYVLLKRAKKRRCELAKKTRSCASDFTLALVARKRRYGRSGKEGGRASQRLQGKEIMQGDMHHGIEGLGSHGQRLSFMHLANHTRVVLVRKYRYIYYTDTLCCTGYVDNYIFEEMYLSHKRPACNRPGTEVLMRNELHLYRGNTYKVGMVKANTLTNLLGMSMLELKKQVMSATSAENDVAIAAEEVDGAGKTADITLEEEIFGEKALVGTMCTIHKLASMYKLDSALPAMHAAVSRPVRGPPGKELQPNVHAEQIAERAEQIAERAEQIAERIAERAERIAERAERIAQRAEQIAERAEQIAERAEQIAERAEQIAERAEQIAERIAERAERIAERAERIAERAERIAERAEQIAERAEQIAERAEQIAERAEQIAERIAERAERIAERAERIAEHAEQIAERIAERIAEQIAEWIGEHQAEKIAEHAEQITERAEKIAVYAERISERVEHFERLMRRLTPTSDISMPSCNWSAAVMLQLGNWLIGIQTMY</sequence>
<dbReference type="InterPro" id="IPR027806">
    <property type="entry name" value="HARBI1_dom"/>
</dbReference>
<keyword evidence="8" id="KW-0807">Transducer</keyword>
<keyword evidence="4" id="KW-0540">Nuclease</keyword>
<feature type="coiled-coil region" evidence="9">
    <location>
        <begin position="734"/>
        <end position="899"/>
    </location>
</feature>
<proteinExistence type="inferred from homology"/>
<evidence type="ECO:0000256" key="4">
    <source>
        <dbReference type="ARBA" id="ARBA00022722"/>
    </source>
</evidence>
<name>A0ABQ9IKS2_9NEOP</name>
<dbReference type="InterPro" id="IPR045249">
    <property type="entry name" value="HARBI1-like"/>
</dbReference>
<dbReference type="SUPFAM" id="SSF58104">
    <property type="entry name" value="Methyl-accepting chemotaxis protein (MCP) signaling domain"/>
    <property type="match status" value="1"/>
</dbReference>
<dbReference type="PROSITE" id="PS50111">
    <property type="entry name" value="CHEMOTAXIS_TRANSDUC_2"/>
    <property type="match status" value="1"/>
</dbReference>
<dbReference type="PANTHER" id="PTHR22930:SF269">
    <property type="entry name" value="NUCLEASE HARBI1-LIKE PROTEIN"/>
    <property type="match status" value="1"/>
</dbReference>
<evidence type="ECO:0000256" key="6">
    <source>
        <dbReference type="ARBA" id="ARBA00022801"/>
    </source>
</evidence>
<evidence type="ECO:0000256" key="1">
    <source>
        <dbReference type="ARBA" id="ARBA00001968"/>
    </source>
</evidence>
<evidence type="ECO:0000256" key="3">
    <source>
        <dbReference type="ARBA" id="ARBA00006958"/>
    </source>
</evidence>
<feature type="domain" description="Methyl-accepting transducer" evidence="10">
    <location>
        <begin position="740"/>
        <end position="891"/>
    </location>
</feature>
<keyword evidence="6" id="KW-0378">Hydrolase</keyword>
<dbReference type="PANTHER" id="PTHR22930">
    <property type="match status" value="1"/>
</dbReference>
<evidence type="ECO:0000256" key="5">
    <source>
        <dbReference type="ARBA" id="ARBA00022723"/>
    </source>
</evidence>
<reference evidence="11 12" key="1">
    <citation type="submission" date="2023-02" db="EMBL/GenBank/DDBJ databases">
        <title>LHISI_Scaffold_Assembly.</title>
        <authorList>
            <person name="Stuart O.P."/>
            <person name="Cleave R."/>
            <person name="Magrath M.J.L."/>
            <person name="Mikheyev A.S."/>
        </authorList>
    </citation>
    <scope>NUCLEOTIDE SEQUENCE [LARGE SCALE GENOMIC DNA]</scope>
    <source>
        <strain evidence="11">Daus_M_001</strain>
        <tissue evidence="11">Leg muscle</tissue>
    </source>
</reference>
<dbReference type="InterPro" id="IPR004089">
    <property type="entry name" value="MCPsignal_dom"/>
</dbReference>
<keyword evidence="9" id="KW-0175">Coiled coil</keyword>
<keyword evidence="12" id="KW-1185">Reference proteome</keyword>
<evidence type="ECO:0000313" key="12">
    <source>
        <dbReference type="Proteomes" id="UP001159363"/>
    </source>
</evidence>
<evidence type="ECO:0000313" key="11">
    <source>
        <dbReference type="EMBL" id="KAJ8896423.1"/>
    </source>
</evidence>
<evidence type="ECO:0000259" key="10">
    <source>
        <dbReference type="PROSITE" id="PS50111"/>
    </source>
</evidence>
<gene>
    <name evidence="11" type="ORF">PR048_001767</name>
</gene>
<evidence type="ECO:0000256" key="2">
    <source>
        <dbReference type="ARBA" id="ARBA00004123"/>
    </source>
</evidence>